<evidence type="ECO:0000313" key="3">
    <source>
        <dbReference type="Proteomes" id="UP001162483"/>
    </source>
</evidence>
<evidence type="ECO:0000313" key="2">
    <source>
        <dbReference type="EMBL" id="CAI9535852.1"/>
    </source>
</evidence>
<keyword evidence="3" id="KW-1185">Reference proteome</keyword>
<feature type="region of interest" description="Disordered" evidence="1">
    <location>
        <begin position="1"/>
        <end position="56"/>
    </location>
</feature>
<protein>
    <submittedName>
        <fullName evidence="2">Uncharacterized protein</fullName>
    </submittedName>
</protein>
<gene>
    <name evidence="2" type="ORF">SPARVUS_LOCUS925551</name>
</gene>
<sequence length="92" mass="9695">MAQALRGTTGSYTPGMPSGHGWSVHTTGTVQDTGGQCTQRGQFRTGMVGAHRGDSSEHGGQWLVCAHSEGTVQGTQRARFRAQVVSAHNRDG</sequence>
<proteinExistence type="predicted"/>
<feature type="compositionally biased region" description="Polar residues" evidence="1">
    <location>
        <begin position="24"/>
        <end position="42"/>
    </location>
</feature>
<reference evidence="2" key="1">
    <citation type="submission" date="2023-05" db="EMBL/GenBank/DDBJ databases">
        <authorList>
            <person name="Stuckert A."/>
        </authorList>
    </citation>
    <scope>NUCLEOTIDE SEQUENCE</scope>
</reference>
<name>A0ABN9AKC3_9NEOB</name>
<feature type="compositionally biased region" description="Polar residues" evidence="1">
    <location>
        <begin position="1"/>
        <end position="12"/>
    </location>
</feature>
<dbReference type="EMBL" id="CATNWA010000287">
    <property type="protein sequence ID" value="CAI9535852.1"/>
    <property type="molecule type" value="Genomic_DNA"/>
</dbReference>
<evidence type="ECO:0000256" key="1">
    <source>
        <dbReference type="SAM" id="MobiDB-lite"/>
    </source>
</evidence>
<comment type="caution">
    <text evidence="2">The sequence shown here is derived from an EMBL/GenBank/DDBJ whole genome shotgun (WGS) entry which is preliminary data.</text>
</comment>
<dbReference type="Proteomes" id="UP001162483">
    <property type="component" value="Unassembled WGS sequence"/>
</dbReference>
<accession>A0ABN9AKC3</accession>
<organism evidence="2 3">
    <name type="scientific">Staurois parvus</name>
    <dbReference type="NCBI Taxonomy" id="386267"/>
    <lineage>
        <taxon>Eukaryota</taxon>
        <taxon>Metazoa</taxon>
        <taxon>Chordata</taxon>
        <taxon>Craniata</taxon>
        <taxon>Vertebrata</taxon>
        <taxon>Euteleostomi</taxon>
        <taxon>Amphibia</taxon>
        <taxon>Batrachia</taxon>
        <taxon>Anura</taxon>
        <taxon>Neobatrachia</taxon>
        <taxon>Ranoidea</taxon>
        <taxon>Ranidae</taxon>
        <taxon>Staurois</taxon>
    </lineage>
</organism>